<dbReference type="PANTHER" id="PTHR46017:SF1">
    <property type="entry name" value="ALPHA-MANNOSIDASE 2C1"/>
    <property type="match status" value="1"/>
</dbReference>
<dbReference type="EC" id="3.2.1.24" evidence="3"/>
<evidence type="ECO:0000256" key="2">
    <source>
        <dbReference type="ARBA" id="ARBA00009792"/>
    </source>
</evidence>
<proteinExistence type="inferred from homology"/>
<dbReference type="PANTHER" id="PTHR46017">
    <property type="entry name" value="ALPHA-MANNOSIDASE 2C1"/>
    <property type="match status" value="1"/>
</dbReference>
<gene>
    <name evidence="10" type="ORF">SCP_0306990</name>
</gene>
<dbReference type="GeneID" id="38777893"/>
<dbReference type="SUPFAM" id="SSF74650">
    <property type="entry name" value="Galactose mutarotase-like"/>
    <property type="match status" value="1"/>
</dbReference>
<dbReference type="Proteomes" id="UP000287166">
    <property type="component" value="Unassembled WGS sequence"/>
</dbReference>
<dbReference type="Pfam" id="PF17677">
    <property type="entry name" value="Glyco_hydro38C2"/>
    <property type="match status" value="1"/>
</dbReference>
<keyword evidence="5" id="KW-0378">Hydrolase</keyword>
<dbReference type="GO" id="GO:0006013">
    <property type="term" value="P:mannose metabolic process"/>
    <property type="evidence" value="ECO:0007669"/>
    <property type="project" value="InterPro"/>
</dbReference>
<reference evidence="10 11" key="1">
    <citation type="journal article" date="2018" name="Sci. Rep.">
        <title>Genome sequence of the cauliflower mushroom Sparassis crispa (Hanabiratake) and its association with beneficial usage.</title>
        <authorList>
            <person name="Kiyama R."/>
            <person name="Furutani Y."/>
            <person name="Kawaguchi K."/>
            <person name="Nakanishi T."/>
        </authorList>
    </citation>
    <scope>NUCLEOTIDE SEQUENCE [LARGE SCALE GENOMIC DNA]</scope>
</reference>
<evidence type="ECO:0000256" key="8">
    <source>
        <dbReference type="ARBA" id="ARBA00071615"/>
    </source>
</evidence>
<dbReference type="FunFam" id="3.20.110.10:FF:000002">
    <property type="entry name" value="alpha-mannosidase 2C1 isoform X1"/>
    <property type="match status" value="1"/>
</dbReference>
<dbReference type="InterPro" id="IPR011330">
    <property type="entry name" value="Glyco_hydro/deAcase_b/a-brl"/>
</dbReference>
<comment type="caution">
    <text evidence="10">The sequence shown here is derived from an EMBL/GenBank/DDBJ whole genome shotgun (WGS) entry which is preliminary data.</text>
</comment>
<dbReference type="AlphaFoldDB" id="A0A401GFL0"/>
<dbReference type="FunFam" id="1.20.1270.50:FF:000004">
    <property type="entry name" value="alpha-mannosidase 2C1 isoform X1"/>
    <property type="match status" value="1"/>
</dbReference>
<accession>A0A401GFL0</accession>
<keyword evidence="11" id="KW-1185">Reference proteome</keyword>
<comment type="similarity">
    <text evidence="2">Belongs to the glycosyl hydrolase 38 family.</text>
</comment>
<dbReference type="InterPro" id="IPR054723">
    <property type="entry name" value="Ams1-like_N"/>
</dbReference>
<dbReference type="FunCoup" id="A0A401GFL0">
    <property type="interactions" value="58"/>
</dbReference>
<dbReference type="OrthoDB" id="10261055at2759"/>
<evidence type="ECO:0000256" key="4">
    <source>
        <dbReference type="ARBA" id="ARBA00022723"/>
    </source>
</evidence>
<evidence type="ECO:0000256" key="6">
    <source>
        <dbReference type="ARBA" id="ARBA00023295"/>
    </source>
</evidence>
<dbReference type="GO" id="GO:0046872">
    <property type="term" value="F:metal ion binding"/>
    <property type="evidence" value="ECO:0007669"/>
    <property type="project" value="UniProtKB-KW"/>
</dbReference>
<evidence type="ECO:0000256" key="7">
    <source>
        <dbReference type="ARBA" id="ARBA00054985"/>
    </source>
</evidence>
<sequence length="1151" mass="128580">MSCNHGHGSRTLAVDTPYPNLNYGPGAKWIKQLTKDRLSTFNGGHFSDVNLSSMLFVHRLDDSSHVSLQIWSAPGLSKPSFEDAMKQRFRPAKKASVLILAKGTNHWWKVSVNVPAYWDQYERVQFEFDPGCEAMIYTTDGVPLQGITGGFGGDRRVEYIIPRSARKEGKHEVIIESSCNGMFGVPWNGDTIEPPDMNRYFSLASADLVVPNQEAWGLLWDFQTLREIVDTLPGNTSLQNKALTVANEIMNTFEKGDVSSVSRARKLAEGVFGEAWEKAGAGVYDHGAPAATIWGIGHCHIDTAWLWPYRVTQQKVARSWSTQVDLMERYPEHRFTCSQAQQYKWLEQLYPPLFERVKEKILEGKFHTVGGSWVENDSNMPSGEALARQFIFGQRYFETKFGKRCETAWLPDSFGLTGALPQLIRLADMKYFFTQKLSWNNINVFPHSTFNWVGIDGTQVLCHMTPVDTYTAQATVGDVNKGLTNHKNLESSDISLLVFGNGDGGGGPLAKMLENLRRIRAVSNNSRELPPVNMGHSVEEFFNEVAKASDGGSKLPNWSGELYLEFHRGTYTSHGSIKKGNRKSEILLRDVEHLATFASLYKFHKGDYVYPDERINDCWEKVLLNQFHDVLPGSAIGMVYEDAEKLYAEVRKDGKDLIEKAFEALIPRSIPLTEASAKAAKSGKLVAYNTTFFPRRDVVKIPLAGGASPLRSQAVQASEHGLTGYALMDGSAASGLASTTGLYADSMPVSVFTNGSDHFVLRNTSVQLTIAKGRITSLVDVELGRELIPQGQTGGLVIFDDRPNYWDAWDVEIHHLEKPQPLEFSNIRIAAEGPLRASLKSEFKYRQSDITVTISLDAIAASMKKDSRSFFRFDAVVNWHERHEFLKFEIPLNIHNDFATYETQFGHVQRPTHKNTTWDIAKFEVCGHKYADLSEFGYGVAILSESKYGFSCPGNVLRISLLRAATAPDAEQDQGIHEFSWALMPHKGHFLESDVPVAAYLFNSPLHLRLLPEEGAHMPLQAVKQPFVIEGATNVFLETVKRGLHDEFKTSDLAAPTTIVLRLYEAYGGHAQIKLKIADHIPVAKVVTTNLLEDEGPEVKVFAEKNRTSSLKLDFHGFEVKTVKISLGKHAVSASDGTSVKRDSWVRVDKI</sequence>
<organism evidence="10 11">
    <name type="scientific">Sparassis crispa</name>
    <dbReference type="NCBI Taxonomy" id="139825"/>
    <lineage>
        <taxon>Eukaryota</taxon>
        <taxon>Fungi</taxon>
        <taxon>Dikarya</taxon>
        <taxon>Basidiomycota</taxon>
        <taxon>Agaricomycotina</taxon>
        <taxon>Agaricomycetes</taxon>
        <taxon>Polyporales</taxon>
        <taxon>Sparassidaceae</taxon>
        <taxon>Sparassis</taxon>
    </lineage>
</organism>
<feature type="domain" description="Glycoside hydrolase family 38 central" evidence="9">
    <location>
        <begin position="565"/>
        <end position="647"/>
    </location>
</feature>
<dbReference type="SUPFAM" id="SSF88713">
    <property type="entry name" value="Glycoside hydrolase/deacetylase"/>
    <property type="match status" value="1"/>
</dbReference>
<dbReference type="SUPFAM" id="SSF88688">
    <property type="entry name" value="Families 57/38 glycoside transferase middle domain"/>
    <property type="match status" value="1"/>
</dbReference>
<dbReference type="GO" id="GO:0004559">
    <property type="term" value="F:alpha-mannosidase activity"/>
    <property type="evidence" value="ECO:0007669"/>
    <property type="project" value="UniProtKB-EC"/>
</dbReference>
<dbReference type="Gene3D" id="1.20.1270.50">
    <property type="entry name" value="Glycoside hydrolase family 38, central domain"/>
    <property type="match status" value="1"/>
</dbReference>
<evidence type="ECO:0000313" key="11">
    <source>
        <dbReference type="Proteomes" id="UP000287166"/>
    </source>
</evidence>
<dbReference type="CDD" id="cd10812">
    <property type="entry name" value="GH38N_AMII_ScAms1_like"/>
    <property type="match status" value="1"/>
</dbReference>
<dbReference type="GO" id="GO:0000329">
    <property type="term" value="C:fungal-type vacuole membrane"/>
    <property type="evidence" value="ECO:0007669"/>
    <property type="project" value="TreeGrafter"/>
</dbReference>
<dbReference type="EMBL" id="BFAD01000003">
    <property type="protein sequence ID" value="GBE80976.1"/>
    <property type="molecule type" value="Genomic_DNA"/>
</dbReference>
<dbReference type="InterPro" id="IPR027291">
    <property type="entry name" value="Glyco_hydro_38_N_sf"/>
</dbReference>
<dbReference type="Pfam" id="PF22907">
    <property type="entry name" value="Ams1-like_1st"/>
    <property type="match status" value="1"/>
</dbReference>
<evidence type="ECO:0000259" key="9">
    <source>
        <dbReference type="SMART" id="SM00872"/>
    </source>
</evidence>
<dbReference type="InterPro" id="IPR011013">
    <property type="entry name" value="Gal_mutarotase_sf_dom"/>
</dbReference>
<dbReference type="FunFam" id="2.70.98.30:FF:000001">
    <property type="entry name" value="alpha-mannosidase 2C1 isoform X2"/>
    <property type="match status" value="1"/>
</dbReference>
<evidence type="ECO:0000256" key="1">
    <source>
        <dbReference type="ARBA" id="ARBA00000365"/>
    </source>
</evidence>
<dbReference type="InterPro" id="IPR015341">
    <property type="entry name" value="Glyco_hydro_38_cen"/>
</dbReference>
<dbReference type="InterPro" id="IPR041147">
    <property type="entry name" value="GH38_C"/>
</dbReference>
<evidence type="ECO:0000256" key="3">
    <source>
        <dbReference type="ARBA" id="ARBA00012752"/>
    </source>
</evidence>
<protein>
    <recommendedName>
        <fullName evidence="8">Alpha-mannosidase</fullName>
        <ecNumber evidence="3">3.2.1.24</ecNumber>
    </recommendedName>
</protein>
<dbReference type="Pfam" id="PF07748">
    <property type="entry name" value="Glyco_hydro_38C"/>
    <property type="match status" value="1"/>
</dbReference>
<dbReference type="InterPro" id="IPR000602">
    <property type="entry name" value="Glyco_hydro_38_N"/>
</dbReference>
<evidence type="ECO:0000256" key="5">
    <source>
        <dbReference type="ARBA" id="ARBA00022801"/>
    </source>
</evidence>
<dbReference type="InParanoid" id="A0A401GFL0"/>
<comment type="catalytic activity">
    <reaction evidence="1">
        <text>Hydrolysis of terminal, non-reducing alpha-D-mannose residues in alpha-D-mannosides.</text>
        <dbReference type="EC" id="3.2.1.24"/>
    </reaction>
</comment>
<dbReference type="GO" id="GO:0009313">
    <property type="term" value="P:oligosaccharide catabolic process"/>
    <property type="evidence" value="ECO:0007669"/>
    <property type="project" value="TreeGrafter"/>
</dbReference>
<dbReference type="InterPro" id="IPR028995">
    <property type="entry name" value="Glyco_hydro_57/38_cen_sf"/>
</dbReference>
<keyword evidence="4" id="KW-0479">Metal-binding</keyword>
<dbReference type="GO" id="GO:0030246">
    <property type="term" value="F:carbohydrate binding"/>
    <property type="evidence" value="ECO:0007669"/>
    <property type="project" value="InterPro"/>
</dbReference>
<comment type="function">
    <text evidence="7">Degrades free oligosaccharides in the vacuole.</text>
</comment>
<dbReference type="Pfam" id="PF09261">
    <property type="entry name" value="Alpha-mann_mid"/>
    <property type="match status" value="1"/>
</dbReference>
<dbReference type="SMART" id="SM00872">
    <property type="entry name" value="Alpha-mann_mid"/>
    <property type="match status" value="1"/>
</dbReference>
<dbReference type="Gene3D" id="3.20.110.10">
    <property type="entry name" value="Glycoside hydrolase 38, N terminal domain"/>
    <property type="match status" value="1"/>
</dbReference>
<keyword evidence="6" id="KW-0326">Glycosidase</keyword>
<name>A0A401GFL0_9APHY</name>
<evidence type="ECO:0000313" key="10">
    <source>
        <dbReference type="EMBL" id="GBE80976.1"/>
    </source>
</evidence>
<dbReference type="RefSeq" id="XP_027611889.1">
    <property type="nucleotide sequence ID" value="XM_027756088.1"/>
</dbReference>
<dbReference type="InterPro" id="IPR037094">
    <property type="entry name" value="Glyco_hydro_38_cen_sf"/>
</dbReference>
<dbReference type="Gene3D" id="2.70.98.30">
    <property type="entry name" value="Golgi alpha-mannosidase II, domain 4"/>
    <property type="match status" value="1"/>
</dbReference>
<dbReference type="STRING" id="139825.A0A401GFL0"/>
<dbReference type="Pfam" id="PF01074">
    <property type="entry name" value="Glyco_hydro_38N"/>
    <property type="match status" value="1"/>
</dbReference>
<dbReference type="InterPro" id="IPR011682">
    <property type="entry name" value="Glyco_hydro_38_C"/>
</dbReference>